<dbReference type="InterPro" id="IPR000023">
    <property type="entry name" value="Phosphofructokinase_dom"/>
</dbReference>
<accession>A0A851R1G9</accession>
<evidence type="ECO:0000313" key="19">
    <source>
        <dbReference type="EMBL" id="NXC83641.1"/>
    </source>
</evidence>
<dbReference type="PRINTS" id="PR00476">
    <property type="entry name" value="PHFRCTKINASE"/>
</dbReference>
<evidence type="ECO:0000256" key="6">
    <source>
        <dbReference type="ARBA" id="ARBA00022679"/>
    </source>
</evidence>
<evidence type="ECO:0000256" key="15">
    <source>
        <dbReference type="ARBA" id="ARBA00041248"/>
    </source>
</evidence>
<dbReference type="GO" id="GO:0061621">
    <property type="term" value="P:canonical glycolysis"/>
    <property type="evidence" value="ECO:0007669"/>
    <property type="project" value="TreeGrafter"/>
</dbReference>
<dbReference type="GO" id="GO:0006002">
    <property type="term" value="P:fructose 6-phosphate metabolic process"/>
    <property type="evidence" value="ECO:0007669"/>
    <property type="project" value="InterPro"/>
</dbReference>
<evidence type="ECO:0000259" key="18">
    <source>
        <dbReference type="Pfam" id="PF00365"/>
    </source>
</evidence>
<dbReference type="PANTHER" id="PTHR13697">
    <property type="entry name" value="PHOSPHOFRUCTOKINASE"/>
    <property type="match status" value="1"/>
</dbReference>
<dbReference type="GO" id="GO:0046872">
    <property type="term" value="F:metal ion binding"/>
    <property type="evidence" value="ECO:0007669"/>
    <property type="project" value="UniProtKB-KW"/>
</dbReference>
<dbReference type="AlphaFoldDB" id="A0A851R1G9"/>
<evidence type="ECO:0000256" key="16">
    <source>
        <dbReference type="ARBA" id="ARBA00041363"/>
    </source>
</evidence>
<dbReference type="EMBL" id="WBND01000215">
    <property type="protein sequence ID" value="NXC83641.1"/>
    <property type="molecule type" value="Genomic_DNA"/>
</dbReference>
<dbReference type="HAMAP" id="MF_03184">
    <property type="entry name" value="Phosphofructokinase_I_E"/>
    <property type="match status" value="1"/>
</dbReference>
<evidence type="ECO:0000256" key="3">
    <source>
        <dbReference type="ARBA" id="ARBA00022490"/>
    </source>
</evidence>
<dbReference type="GO" id="GO:0042802">
    <property type="term" value="F:identical protein binding"/>
    <property type="evidence" value="ECO:0007669"/>
    <property type="project" value="TreeGrafter"/>
</dbReference>
<comment type="cofactor">
    <cofactor evidence="1">
        <name>Mg(2+)</name>
        <dbReference type="ChEBI" id="CHEBI:18420"/>
    </cofactor>
</comment>
<dbReference type="InterPro" id="IPR035966">
    <property type="entry name" value="PKF_sf"/>
</dbReference>
<dbReference type="InterPro" id="IPR022953">
    <property type="entry name" value="ATP_PFK"/>
</dbReference>
<dbReference type="PROSITE" id="PS00433">
    <property type="entry name" value="PHOSPHOFRUCTOKINASE"/>
    <property type="match status" value="2"/>
</dbReference>
<feature type="domain" description="Phosphofructokinase" evidence="18">
    <location>
        <begin position="22"/>
        <end position="327"/>
    </location>
</feature>
<evidence type="ECO:0000256" key="7">
    <source>
        <dbReference type="ARBA" id="ARBA00022723"/>
    </source>
</evidence>
<dbReference type="GO" id="GO:0030388">
    <property type="term" value="P:fructose 1,6-bisphosphate metabolic process"/>
    <property type="evidence" value="ECO:0007669"/>
    <property type="project" value="TreeGrafter"/>
</dbReference>
<dbReference type="UniPathway" id="UPA00109">
    <property type="reaction ID" value="UER00182"/>
</dbReference>
<dbReference type="Gene3D" id="3.40.50.460">
    <property type="entry name" value="Phosphofructokinase domain"/>
    <property type="match status" value="2"/>
</dbReference>
<dbReference type="PANTHER" id="PTHR13697:SF5">
    <property type="entry name" value="ATP-DEPENDENT 6-PHOSPHOFRUCTOKINASE, PLATELET TYPE"/>
    <property type="match status" value="1"/>
</dbReference>
<dbReference type="Gene3D" id="3.40.50.450">
    <property type="match status" value="2"/>
</dbReference>
<dbReference type="PIRSF" id="PIRSF000533">
    <property type="entry name" value="ATP_PFK_euk"/>
    <property type="match status" value="1"/>
</dbReference>
<keyword evidence="14" id="KW-0325">Glycoprotein</keyword>
<proteinExistence type="inferred from homology"/>
<keyword evidence="5" id="KW-0597">Phosphoprotein</keyword>
<dbReference type="GO" id="GO:0016020">
    <property type="term" value="C:membrane"/>
    <property type="evidence" value="ECO:0007669"/>
    <property type="project" value="TreeGrafter"/>
</dbReference>
<comment type="pathway">
    <text evidence="2">Carbohydrate degradation; glycolysis; D-glyceraldehyde 3-phosphate and glycerone phosphate from D-glucose: step 3/4.</text>
</comment>
<evidence type="ECO:0000256" key="1">
    <source>
        <dbReference type="ARBA" id="ARBA00001946"/>
    </source>
</evidence>
<evidence type="ECO:0000256" key="11">
    <source>
        <dbReference type="ARBA" id="ARBA00022842"/>
    </source>
</evidence>
<dbReference type="GO" id="GO:0005524">
    <property type="term" value="F:ATP binding"/>
    <property type="evidence" value="ECO:0007669"/>
    <property type="project" value="UniProtKB-KW"/>
</dbReference>
<dbReference type="CDD" id="cd00764">
    <property type="entry name" value="Eukaryotic_PFK"/>
    <property type="match status" value="1"/>
</dbReference>
<feature type="domain" description="Phosphofructokinase" evidence="18">
    <location>
        <begin position="407"/>
        <end position="692"/>
    </location>
</feature>
<evidence type="ECO:0000256" key="17">
    <source>
        <dbReference type="ARBA" id="ARBA00048070"/>
    </source>
</evidence>
<keyword evidence="10" id="KW-0067">ATP-binding</keyword>
<keyword evidence="4" id="KW-0021">Allosteric enzyme</keyword>
<dbReference type="GO" id="GO:0005945">
    <property type="term" value="C:6-phosphofructokinase complex"/>
    <property type="evidence" value="ECO:0007669"/>
    <property type="project" value="TreeGrafter"/>
</dbReference>
<dbReference type="SUPFAM" id="SSF53784">
    <property type="entry name" value="Phosphofructokinase"/>
    <property type="match status" value="2"/>
</dbReference>
<evidence type="ECO:0000256" key="14">
    <source>
        <dbReference type="ARBA" id="ARBA00023180"/>
    </source>
</evidence>
<dbReference type="FunFam" id="3.40.50.450:FF:000064">
    <property type="entry name" value="Phosphofructokinase, platelet b"/>
    <property type="match status" value="1"/>
</dbReference>
<keyword evidence="20" id="KW-1185">Reference proteome</keyword>
<dbReference type="FunFam" id="3.40.50.460:FF:000003">
    <property type="entry name" value="ATP-dependent 6-phosphofructokinase"/>
    <property type="match status" value="1"/>
</dbReference>
<name>A0A851R1G9_TYCCO</name>
<dbReference type="InterPro" id="IPR015912">
    <property type="entry name" value="Phosphofructokinase_CS"/>
</dbReference>
<evidence type="ECO:0000256" key="13">
    <source>
        <dbReference type="ARBA" id="ARBA00023152"/>
    </source>
</evidence>
<dbReference type="GO" id="GO:0048029">
    <property type="term" value="F:monosaccharide binding"/>
    <property type="evidence" value="ECO:0007669"/>
    <property type="project" value="TreeGrafter"/>
</dbReference>
<protein>
    <recommendedName>
        <fullName evidence="15">6-phosphofructokinase type C</fullName>
    </recommendedName>
    <alternativeName>
        <fullName evidence="16">Phosphofructo-1-kinase isozyme C</fullName>
    </alternativeName>
</protein>
<keyword evidence="3" id="KW-0963">Cytoplasm</keyword>
<comment type="caution">
    <text evidence="19">The sequence shown here is derived from an EMBL/GenBank/DDBJ whole genome shotgun (WGS) entry which is preliminary data.</text>
</comment>
<keyword evidence="11" id="KW-0460">Magnesium</keyword>
<keyword evidence="9" id="KW-0418">Kinase</keyword>
<evidence type="ECO:0000256" key="9">
    <source>
        <dbReference type="ARBA" id="ARBA00022777"/>
    </source>
</evidence>
<organism evidence="19 20">
    <name type="scientific">Tychaedon coryphoeus</name>
    <name type="common">Karoo scrub-robin</name>
    <name type="synonym">Erythropygia coryphaeus</name>
    <dbReference type="NCBI Taxonomy" id="614051"/>
    <lineage>
        <taxon>Eukaryota</taxon>
        <taxon>Metazoa</taxon>
        <taxon>Chordata</taxon>
        <taxon>Craniata</taxon>
        <taxon>Vertebrata</taxon>
        <taxon>Euteleostomi</taxon>
        <taxon>Archelosauria</taxon>
        <taxon>Archosauria</taxon>
        <taxon>Dinosauria</taxon>
        <taxon>Saurischia</taxon>
        <taxon>Theropoda</taxon>
        <taxon>Coelurosauria</taxon>
        <taxon>Aves</taxon>
        <taxon>Neognathae</taxon>
        <taxon>Neoaves</taxon>
        <taxon>Telluraves</taxon>
        <taxon>Australaves</taxon>
        <taxon>Passeriformes</taxon>
        <taxon>Muscicapidae</taxon>
        <taxon>Cercotrichas</taxon>
    </lineage>
</organism>
<feature type="non-terminal residue" evidence="19">
    <location>
        <position position="787"/>
    </location>
</feature>
<dbReference type="GO" id="GO:0003872">
    <property type="term" value="F:6-phosphofructokinase activity"/>
    <property type="evidence" value="ECO:0007669"/>
    <property type="project" value="UniProtKB-EC"/>
</dbReference>
<evidence type="ECO:0000256" key="4">
    <source>
        <dbReference type="ARBA" id="ARBA00022533"/>
    </source>
</evidence>
<keyword evidence="8" id="KW-0547">Nucleotide-binding</keyword>
<dbReference type="Proteomes" id="UP000631545">
    <property type="component" value="Unassembled WGS sequence"/>
</dbReference>
<evidence type="ECO:0000313" key="20">
    <source>
        <dbReference type="Proteomes" id="UP000631545"/>
    </source>
</evidence>
<keyword evidence="12" id="KW-0007">Acetylation</keyword>
<evidence type="ECO:0000256" key="2">
    <source>
        <dbReference type="ARBA" id="ARBA00004679"/>
    </source>
</evidence>
<evidence type="ECO:0000256" key="12">
    <source>
        <dbReference type="ARBA" id="ARBA00022990"/>
    </source>
</evidence>
<keyword evidence="6" id="KW-0808">Transferase</keyword>
<keyword evidence="7" id="KW-0479">Metal-binding</keyword>
<feature type="non-terminal residue" evidence="19">
    <location>
        <position position="1"/>
    </location>
</feature>
<keyword evidence="13" id="KW-0324">Glycolysis</keyword>
<dbReference type="NCBIfam" id="TIGR02478">
    <property type="entry name" value="6PF1K_euk"/>
    <property type="match status" value="1"/>
</dbReference>
<reference evidence="19" key="1">
    <citation type="submission" date="2019-09" db="EMBL/GenBank/DDBJ databases">
        <title>Bird 10,000 Genomes (B10K) Project - Family phase.</title>
        <authorList>
            <person name="Zhang G."/>
        </authorList>
    </citation>
    <scope>NUCLEOTIDE SEQUENCE</scope>
    <source>
        <strain evidence="19">OUT-0024</strain>
        <tissue evidence="19">Muscle</tissue>
    </source>
</reference>
<dbReference type="GO" id="GO:0070095">
    <property type="term" value="F:fructose-6-phosphate binding"/>
    <property type="evidence" value="ECO:0007669"/>
    <property type="project" value="TreeGrafter"/>
</dbReference>
<sequence length="787" mass="86211">SRSAMDHQPKFFENLSGAGKAIAVLTSGGDAQGMNAAVRAVVRMGIYVNAKVYFIYEGYQGMVDGGDNIVEVSWESVSSILQVGGTVIGSARCKPFRTREGRLQAALNLVQRGITNLCVIGGDGSLTGANLFREEWNGLLEELAQKGKIDAEAVKKYAYLNIVGMVGSIDNDFCGTDMTIGTDSALHRIIEVVDAIMTTAQSHQRTFVLEVMGRHCGYLALVSALACGADWVFIPEYPPEEGWEDSMCVKLSENRARKKRLNIIIVAEGAIDCHNKPITSEKVKDLVVQRLGFDTRVTILGHVQRGGTPSAFDRILASRMGVEAVLALLEATPDTPACVVSLSGNQAVRLPLMECVQMTQAVQKAMDEGRFLEAVRLRGRSFENNLNTYKLLSHKKPDAELPKTNFNVAVLNVGAPAAGMNAAVRAAVRVGMTEGHKIFAVIDGFEGFARGKIKEISWGDVGGWTGQGGSILGTKRTLPAKYLEKIADQMRTNNINALMVIGGFEAYLGLLELSAAREKYDEFCVPMVMVPATVSNNVPGSDFSIGADTALNTITDTCDRIKQSASGTKRRVFIIETMGGYCGYLANMGALAAGADAAYIFEEQFDIRELQANVEHLTEKMKTSIQRGLVLRNENCNENYTTDFIYQLYSEEGKGVFDCRKNVLGHMQQGGAPSPFDRNFGTKISAKAMQWISKKLQETYRKGKVFANTDDSVCLLGMRRRNLVFQPVAELKSETDFVHRIPKEQWWLKLRPLMKILAKYKTSYDVSDSGQLEHVAMLPKEAETGAI</sequence>
<evidence type="ECO:0000256" key="5">
    <source>
        <dbReference type="ARBA" id="ARBA00022553"/>
    </source>
</evidence>
<dbReference type="FunFam" id="3.40.50.460:FF:000001">
    <property type="entry name" value="ATP-dependent 6-phosphofructokinase"/>
    <property type="match status" value="1"/>
</dbReference>
<dbReference type="FunFam" id="3.40.50.450:FF:000043">
    <property type="entry name" value="ATP-dependent 6-phosphofructokinase, platelet type"/>
    <property type="match status" value="1"/>
</dbReference>
<comment type="catalytic activity">
    <reaction evidence="17">
        <text>beta-D-fructose 6-phosphate + ATP = beta-D-fructose 1,6-bisphosphate + ADP + H(+)</text>
        <dbReference type="Rhea" id="RHEA:16109"/>
        <dbReference type="ChEBI" id="CHEBI:15378"/>
        <dbReference type="ChEBI" id="CHEBI:30616"/>
        <dbReference type="ChEBI" id="CHEBI:32966"/>
        <dbReference type="ChEBI" id="CHEBI:57634"/>
        <dbReference type="ChEBI" id="CHEBI:456216"/>
        <dbReference type="EC" id="2.7.1.11"/>
    </reaction>
</comment>
<gene>
    <name evidence="19" type="primary">Pfkp</name>
    <name evidence="19" type="ORF">CERCOR_R14086</name>
</gene>
<dbReference type="InterPro" id="IPR041914">
    <property type="entry name" value="PFK_vert-type"/>
</dbReference>
<evidence type="ECO:0000256" key="8">
    <source>
        <dbReference type="ARBA" id="ARBA00022741"/>
    </source>
</evidence>
<dbReference type="InterPro" id="IPR009161">
    <property type="entry name" value="6-Pfructokinase_euk"/>
</dbReference>
<dbReference type="Pfam" id="PF00365">
    <property type="entry name" value="PFK"/>
    <property type="match status" value="2"/>
</dbReference>
<evidence type="ECO:0000256" key="10">
    <source>
        <dbReference type="ARBA" id="ARBA00022840"/>
    </source>
</evidence>
<dbReference type="GO" id="GO:0016208">
    <property type="term" value="F:AMP binding"/>
    <property type="evidence" value="ECO:0007669"/>
    <property type="project" value="TreeGrafter"/>
</dbReference>